<gene>
    <name evidence="1" type="ORF">OSTLU_35719</name>
</gene>
<evidence type="ECO:0000313" key="1">
    <source>
        <dbReference type="EMBL" id="ABO97162.1"/>
    </source>
</evidence>
<dbReference type="HOGENOM" id="CLU_053953_3_0_1"/>
<accession>A4RZW3</accession>
<dbReference type="eggNOG" id="ENOG502QSD6">
    <property type="taxonomic scope" value="Eukaryota"/>
</dbReference>
<dbReference type="KEGG" id="olu:OSTLU_35719"/>
<name>A4RZW3_OSTLU</name>
<reference evidence="1 2" key="1">
    <citation type="journal article" date="2007" name="Proc. Natl. Acad. Sci. U.S.A.">
        <title>The tiny eukaryote Ostreococcus provides genomic insights into the paradox of plankton speciation.</title>
        <authorList>
            <person name="Palenik B."/>
            <person name="Grimwood J."/>
            <person name="Aerts A."/>
            <person name="Rouze P."/>
            <person name="Salamov A."/>
            <person name="Putnam N."/>
            <person name="Dupont C."/>
            <person name="Jorgensen R."/>
            <person name="Derelle E."/>
            <person name="Rombauts S."/>
            <person name="Zhou K."/>
            <person name="Otillar R."/>
            <person name="Merchant S.S."/>
            <person name="Podell S."/>
            <person name="Gaasterland T."/>
            <person name="Napoli C."/>
            <person name="Gendler K."/>
            <person name="Manuell A."/>
            <person name="Tai V."/>
            <person name="Vallon O."/>
            <person name="Piganeau G."/>
            <person name="Jancek S."/>
            <person name="Heijde M."/>
            <person name="Jabbari K."/>
            <person name="Bowler C."/>
            <person name="Lohr M."/>
            <person name="Robbens S."/>
            <person name="Werner G."/>
            <person name="Dubchak I."/>
            <person name="Pazour G.J."/>
            <person name="Ren Q."/>
            <person name="Paulsen I."/>
            <person name="Delwiche C."/>
            <person name="Schmutz J."/>
            <person name="Rokhsar D."/>
            <person name="Van de Peer Y."/>
            <person name="Moreau H."/>
            <person name="Grigoriev I.V."/>
        </authorList>
    </citation>
    <scope>NUCLEOTIDE SEQUENCE [LARGE SCALE GENOMIC DNA]</scope>
    <source>
        <strain evidence="1 2">CCE9901</strain>
    </source>
</reference>
<dbReference type="PANTHER" id="PTHR33471:SF1">
    <property type="entry name" value="OS01G0382700 PROTEIN"/>
    <property type="match status" value="1"/>
</dbReference>
<dbReference type="GO" id="GO:0004222">
    <property type="term" value="F:metalloendopeptidase activity"/>
    <property type="evidence" value="ECO:0007669"/>
    <property type="project" value="InterPro"/>
</dbReference>
<dbReference type="RefSeq" id="XP_001418869.1">
    <property type="nucleotide sequence ID" value="XM_001418832.1"/>
</dbReference>
<keyword evidence="2" id="KW-1185">Reference proteome</keyword>
<dbReference type="Gramene" id="ABO97162">
    <property type="protein sequence ID" value="ABO97162"/>
    <property type="gene ID" value="OSTLU_35719"/>
</dbReference>
<dbReference type="PANTHER" id="PTHR33471">
    <property type="entry name" value="ATP-DEPENDENT ZINC METALLOPROTEASE-RELATED"/>
    <property type="match status" value="1"/>
</dbReference>
<proteinExistence type="predicted"/>
<dbReference type="AlphaFoldDB" id="A4RZW3"/>
<sequence>MKTASDRAEREAVELVMCLRQRGVVKAFGAAHNVPKRDYALAELRLNNIEAEKLLAPTESTIKGIRDNFTRLLGVAYVAGLYFLHPTFAQGAGVAAFAAFCATYDQIAFGGGVSALALDTVAQSTSKEYVTRLRRHEAAHFLTAYLIGILPKGYTLSSMDAFKTYGAFNIQAGCAFCDGEFQREVQKGKITSTSLGRFACVAMAGICMEYILFGFAEGGLSDVQQLDGLLRALAFTQKKSDSEVRWAVLNTTSLLRRHLGLTEKLADYMARGASVGECVALIEKEVETAEFV</sequence>
<dbReference type="GO" id="GO:0004176">
    <property type="term" value="F:ATP-dependent peptidase activity"/>
    <property type="evidence" value="ECO:0007669"/>
    <property type="project" value="InterPro"/>
</dbReference>
<dbReference type="GO" id="GO:0006508">
    <property type="term" value="P:proteolysis"/>
    <property type="evidence" value="ECO:0007669"/>
    <property type="project" value="InterPro"/>
</dbReference>
<dbReference type="SUPFAM" id="SSF140990">
    <property type="entry name" value="FtsH protease domain-like"/>
    <property type="match status" value="1"/>
</dbReference>
<dbReference type="GO" id="GO:0005524">
    <property type="term" value="F:ATP binding"/>
    <property type="evidence" value="ECO:0007669"/>
    <property type="project" value="InterPro"/>
</dbReference>
<dbReference type="InterPro" id="IPR037219">
    <property type="entry name" value="Peptidase_M41-like"/>
</dbReference>
<dbReference type="Gene3D" id="1.20.58.760">
    <property type="entry name" value="Peptidase M41"/>
    <property type="match status" value="1"/>
</dbReference>
<dbReference type="OMA" id="NRFACVA"/>
<dbReference type="OrthoDB" id="66620at2759"/>
<protein>
    <submittedName>
        <fullName evidence="1">Uncharacterized protein</fullName>
    </submittedName>
</protein>
<evidence type="ECO:0000313" key="2">
    <source>
        <dbReference type="Proteomes" id="UP000001568"/>
    </source>
</evidence>
<dbReference type="EMBL" id="CP000587">
    <property type="protein sequence ID" value="ABO97162.1"/>
    <property type="molecule type" value="Genomic_DNA"/>
</dbReference>
<dbReference type="Proteomes" id="UP000001568">
    <property type="component" value="Chromosome 7"/>
</dbReference>
<dbReference type="GeneID" id="5002660"/>
<organism evidence="1 2">
    <name type="scientific">Ostreococcus lucimarinus (strain CCE9901)</name>
    <dbReference type="NCBI Taxonomy" id="436017"/>
    <lineage>
        <taxon>Eukaryota</taxon>
        <taxon>Viridiplantae</taxon>
        <taxon>Chlorophyta</taxon>
        <taxon>Mamiellophyceae</taxon>
        <taxon>Mamiellales</taxon>
        <taxon>Bathycoccaceae</taxon>
        <taxon>Ostreococcus</taxon>
    </lineage>
</organism>